<dbReference type="Pfam" id="PF14317">
    <property type="entry name" value="YcxB"/>
    <property type="match status" value="1"/>
</dbReference>
<keyword evidence="1" id="KW-0812">Transmembrane</keyword>
<evidence type="ECO:0000259" key="2">
    <source>
        <dbReference type="Pfam" id="PF14317"/>
    </source>
</evidence>
<keyword evidence="1" id="KW-0472">Membrane</keyword>
<gene>
    <name evidence="3" type="ORF">AOB60_23405</name>
</gene>
<sequence length="175" mass="19628">MSMEQQTETRVQMSYRATAEDFREALRARMRATRAGRRMRWLMILIAMMLLTVAAASWLVNGTIDVPFFVTPTVMLLVLLSAPRMQARQLYRLADAAGECRTVVDASGITVTNQQQTSMQSWQALANYAETPRVFVLFSNDKNASCLTILPKRGAPGADAVDRLRAVFDQHLTRA</sequence>
<organism evidence="3 4">
    <name type="scientific">Streptomyces noursei</name>
    <name type="common">Streptomyces albulus</name>
    <dbReference type="NCBI Taxonomy" id="1971"/>
    <lineage>
        <taxon>Bacteria</taxon>
        <taxon>Bacillati</taxon>
        <taxon>Actinomycetota</taxon>
        <taxon>Actinomycetes</taxon>
        <taxon>Kitasatosporales</taxon>
        <taxon>Streptomycetaceae</taxon>
        <taxon>Streptomyces</taxon>
    </lineage>
</organism>
<name>A0A2N8P8E9_STRNR</name>
<protein>
    <recommendedName>
        <fullName evidence="2">YcxB-like C-terminal domain-containing protein</fullName>
    </recommendedName>
</protein>
<accession>A0A2N8P8E9</accession>
<feature type="domain" description="YcxB-like C-terminal" evidence="2">
    <location>
        <begin position="105"/>
        <end position="166"/>
    </location>
</feature>
<evidence type="ECO:0000313" key="4">
    <source>
        <dbReference type="Proteomes" id="UP000236047"/>
    </source>
</evidence>
<keyword evidence="4" id="KW-1185">Reference proteome</keyword>
<reference evidence="4" key="1">
    <citation type="submission" date="2015-09" db="EMBL/GenBank/DDBJ databases">
        <authorList>
            <person name="Graham D.E."/>
            <person name="Mahan K.M."/>
            <person name="Klingeman D.M."/>
            <person name="Fida T."/>
            <person name="Giannone R.J."/>
            <person name="Hettich R.L."/>
            <person name="Parry R.J."/>
            <person name="Spain J.C."/>
        </authorList>
    </citation>
    <scope>NUCLEOTIDE SEQUENCE [LARGE SCALE GENOMIC DNA]</scope>
    <source>
        <strain evidence="4">JCM 4701</strain>
    </source>
</reference>
<dbReference type="AlphaFoldDB" id="A0A2N8P8E9"/>
<keyword evidence="1" id="KW-1133">Transmembrane helix</keyword>
<proteinExistence type="predicted"/>
<feature type="transmembrane region" description="Helical" evidence="1">
    <location>
        <begin position="39"/>
        <end position="60"/>
    </location>
</feature>
<evidence type="ECO:0000256" key="1">
    <source>
        <dbReference type="SAM" id="Phobius"/>
    </source>
</evidence>
<dbReference type="InterPro" id="IPR025588">
    <property type="entry name" value="YcxB-like_C"/>
</dbReference>
<dbReference type="Proteomes" id="UP000236047">
    <property type="component" value="Unassembled WGS sequence"/>
</dbReference>
<evidence type="ECO:0000313" key="3">
    <source>
        <dbReference type="EMBL" id="PNE37301.1"/>
    </source>
</evidence>
<dbReference type="EMBL" id="LJSN01000003">
    <property type="protein sequence ID" value="PNE37301.1"/>
    <property type="molecule type" value="Genomic_DNA"/>
</dbReference>
<feature type="transmembrane region" description="Helical" evidence="1">
    <location>
        <begin position="66"/>
        <end position="82"/>
    </location>
</feature>
<comment type="caution">
    <text evidence="3">The sequence shown here is derived from an EMBL/GenBank/DDBJ whole genome shotgun (WGS) entry which is preliminary data.</text>
</comment>